<dbReference type="PANTHER" id="PTHR47331">
    <property type="entry name" value="PHD-TYPE DOMAIN-CONTAINING PROTEIN"/>
    <property type="match status" value="1"/>
</dbReference>
<dbReference type="InterPro" id="IPR008042">
    <property type="entry name" value="Retrotrans_Pao"/>
</dbReference>
<dbReference type="GO" id="GO:0015074">
    <property type="term" value="P:DNA integration"/>
    <property type="evidence" value="ECO:0007669"/>
    <property type="project" value="InterPro"/>
</dbReference>
<feature type="region of interest" description="Disordered" evidence="2">
    <location>
        <begin position="106"/>
        <end position="129"/>
    </location>
</feature>
<name>A0AB32TSU1_DANRE</name>
<sequence>MSSSEKHSLRTRSACTRSSRHSSKSAASAAALEARAKAEAALTRATYAQKEIEVKVKQAQVQAQLKVEEARLEATLNALQQEREAEAAAAEASVFEAAADIRGTDQLSDNQEQHSSHNSLQRTEEYVEDQQKYKEGYMSEFAETIEQKPLASNLVDVQQPQPIEQDNSFQSLPARQSAIKIVANAATPLIPTTQAGAIKKEGANTSLFKSAVPDALPPRHNASLTSPPHSHCNEHYNARSEVFELAKFLARRDLLTGGLSRFNDKPENYWAWKSSFCNAIEGLDLKPSEELDLLVQWLGPESTEHARRIRSVHISYPDVGLSMVWKRLEDCYGSAEAMEAALFNKLECFPKLSNKDHQRLRELGDLLLELKIAKAEGYLPGLTFLDTSRGISSILEKLPFNLQEKWMLQGTRYKQEYGVSFPPFSFFCDFICGEARMRNDHSFKLTTQNVSLSRFEKYPKAIRAPVTVHKTEIDNATQRNEFNRTNDNLNRQCPIHKKPHPLRKCRGFREKTLLDRKAFLRENSICFKCCSSTTHQAKDCKAVIQCSECNSDKHIAALHNGPAPWLEKKDTEPSADYGGEQEEFLSPVATSSCTKVCGDPNSRKSCSKICLVNVYPEGEPHNKRKVYAVIDDQSNRSLARSAFFEMFKVEDNTAPYMLRTCAGIAKTEGRRADGFIVESFDGKTSLALPSLIECNLIPNNRSEIPTPEAAQYHSHLRSVASKIPSLDPKAKILLLLGRDLIQVHKVEEQCNGPLHAPFAQRLALGWVIVGDICLNGAHKPATVDVFKTHILANGRPSYMSPCPNSMFVKDYFSLHNEPKTSLNPKQKTLSVSEECSIGESVFRCTKNDEKTAPSMDDLAFLKIMEDQFHQDESNSWVAPLPFRSPRQRLPNNKVQANNRLMLLTRKLRKHPEVKEHFVDFMGKIFENGHAELAPQLQENEECWYLPMFGVYHPKKPGQIRVVFDSSAQHQGVSLNDVLLTGPNANNSLLGVLLRFRKERVAVMADIQQMFHSFVVAKEHRNFLRFLWYANSDLNSEVREYRMRVHVFGNSPSPAVAIYGLRRAALTGEQDYGFEARHFVERNFYVDDGLTSFPTEEEAIKLLKDTQEMLAQSNLHLHKIASNKVEVMKAFPSEDLAKELKNLDLNTGLPSVQRSLGVSWDMSEDVFIFQVADQMRPYTRRGVLSTINSLFDPFGFAAPVVIQGRLLLRKLTTESCDWDAPLSSEKFKEWKNWRDSLKKLELVKIPRTYATISLHQAQRREMCVFCDASTNAIAAVAYSKITSISGNVEVGFIFGKVKLAPRPEISVPRLELCAAVLAVEIAEIIADEIDIKLDVVTFYSDSKVVLGYICNRSRKFHVYVHNRVQRIQRSTHPEQWKYVPTDQNPADQATRSVPAADLSHSMWLTGPRFLFNTTQETSHTGPFAMIHPDLDIEVRSQVISCATHTSRRELDPKRFERFSSWHTLVRAIARLVHITHSFQKDNDKSTCRGWHICDKPCSVEDLERAKSILIHSVQAECYSEELKCLKGGRGIPKQSPLCNLTPYVDELGLLRVGGRLSQASLDRDEVCPIILPGQCHITSLLIQHYHKQVEHQGRAFTEGALREAGFWIIGGKRRISSVIFQCVKCRRLRGKFLTQRMSDLPPERLSIDPPFSFVGVDIFGPWMVTSRRTRGGQANSKRWAVLFTCMSTRAIHIEVIESMDSSSFINALRRFFAVRGPAKQLRSDCGTNFVGACKELKMEAITDDRKVQEYLSNKSCIWIFNPPHSSHMGGSWERMIGVSRRILESMLQGIAPSKLSHEVLITFMAEVTAIVNNRPLVPVSTDPDAPLILTPATLLTQKSSAVLPPPGEFGEKDLFVRQWRQVQSLANTFWNRWRKEYLATSQNRRKWQNESSNLQVGDVVLLKDSHARRNDWPMGIVMETFPGRDGRVRKVEVKVVKDGVSKTFLRPISNVVLLLSPKTE</sequence>
<dbReference type="RefSeq" id="XP_068078856.1">
    <property type="nucleotide sequence ID" value="XM_068222755.1"/>
</dbReference>
<dbReference type="SUPFAM" id="SSF53098">
    <property type="entry name" value="Ribonuclease H-like"/>
    <property type="match status" value="1"/>
</dbReference>
<dbReference type="InterPro" id="IPR001584">
    <property type="entry name" value="Integrase_cat-core"/>
</dbReference>
<dbReference type="PANTHER" id="PTHR47331:SF6">
    <property type="entry name" value="DOUBLECORTIN DOMAIN-CONTAINING PROTEIN"/>
    <property type="match status" value="1"/>
</dbReference>
<evidence type="ECO:0000256" key="2">
    <source>
        <dbReference type="SAM" id="MobiDB-lite"/>
    </source>
</evidence>
<evidence type="ECO:0000259" key="3">
    <source>
        <dbReference type="PROSITE" id="PS50994"/>
    </source>
</evidence>
<dbReference type="SUPFAM" id="SSF56672">
    <property type="entry name" value="DNA/RNA polymerases"/>
    <property type="match status" value="1"/>
</dbReference>
<dbReference type="Gene3D" id="3.30.420.10">
    <property type="entry name" value="Ribonuclease H-like superfamily/Ribonuclease H"/>
    <property type="match status" value="1"/>
</dbReference>
<dbReference type="Pfam" id="PF18701">
    <property type="entry name" value="DUF5641"/>
    <property type="match status" value="1"/>
</dbReference>
<proteinExistence type="predicted"/>
<feature type="domain" description="Integrase catalytic" evidence="3">
    <location>
        <begin position="1644"/>
        <end position="1838"/>
    </location>
</feature>
<dbReference type="Pfam" id="PF05380">
    <property type="entry name" value="Peptidase_A17"/>
    <property type="match status" value="1"/>
</dbReference>
<dbReference type="GeneID" id="137496233"/>
<reference evidence="5" key="1">
    <citation type="submission" date="2025-08" db="UniProtKB">
        <authorList>
            <consortium name="RefSeq"/>
        </authorList>
    </citation>
    <scope>IDENTIFICATION</scope>
    <source>
        <strain evidence="5">Tuebingen</strain>
        <tissue evidence="5">Fibroblasts and whole tissue</tissue>
    </source>
</reference>
<dbReference type="InterPro" id="IPR043502">
    <property type="entry name" value="DNA/RNA_pol_sf"/>
</dbReference>
<gene>
    <name evidence="5" type="primary">LOC137496233</name>
</gene>
<dbReference type="InterPro" id="IPR012337">
    <property type="entry name" value="RNaseH-like_sf"/>
</dbReference>
<dbReference type="InterPro" id="IPR040676">
    <property type="entry name" value="DUF5641"/>
</dbReference>
<organism evidence="4 5">
    <name type="scientific">Danio rerio</name>
    <name type="common">Zebrafish</name>
    <name type="synonym">Brachydanio rerio</name>
    <dbReference type="NCBI Taxonomy" id="7955"/>
    <lineage>
        <taxon>Eukaryota</taxon>
        <taxon>Metazoa</taxon>
        <taxon>Chordata</taxon>
        <taxon>Craniata</taxon>
        <taxon>Vertebrata</taxon>
        <taxon>Euteleostomi</taxon>
        <taxon>Actinopterygii</taxon>
        <taxon>Neopterygii</taxon>
        <taxon>Teleostei</taxon>
        <taxon>Ostariophysi</taxon>
        <taxon>Cypriniformes</taxon>
        <taxon>Danionidae</taxon>
        <taxon>Danioninae</taxon>
        <taxon>Danio</taxon>
    </lineage>
</organism>
<dbReference type="GO" id="GO:0003676">
    <property type="term" value="F:nucleic acid binding"/>
    <property type="evidence" value="ECO:0007669"/>
    <property type="project" value="InterPro"/>
</dbReference>
<evidence type="ECO:0000313" key="4">
    <source>
        <dbReference type="Proteomes" id="UP000000437"/>
    </source>
</evidence>
<accession>A0AB32TSU1</accession>
<dbReference type="Gene3D" id="3.10.10.10">
    <property type="entry name" value="HIV Type 1 Reverse Transcriptase, subunit A, domain 1"/>
    <property type="match status" value="1"/>
</dbReference>
<dbReference type="Proteomes" id="UP000000437">
    <property type="component" value="Chromosome 7"/>
</dbReference>
<dbReference type="PROSITE" id="PS50994">
    <property type="entry name" value="INTEGRASE"/>
    <property type="match status" value="1"/>
</dbReference>
<feature type="region of interest" description="Disordered" evidence="2">
    <location>
        <begin position="1"/>
        <end position="30"/>
    </location>
</feature>
<feature type="coiled-coil region" evidence="1">
    <location>
        <begin position="62"/>
        <end position="89"/>
    </location>
</feature>
<evidence type="ECO:0000313" key="5">
    <source>
        <dbReference type="RefSeq" id="XP_068078856.1"/>
    </source>
</evidence>
<protein>
    <recommendedName>
        <fullName evidence="3">Integrase catalytic domain-containing protein</fullName>
    </recommendedName>
</protein>
<dbReference type="CDD" id="cd01644">
    <property type="entry name" value="RT_pepA17"/>
    <property type="match status" value="1"/>
</dbReference>
<dbReference type="InterPro" id="IPR043128">
    <property type="entry name" value="Rev_trsase/Diguanyl_cyclase"/>
</dbReference>
<dbReference type="KEGG" id="dre:137496233"/>
<dbReference type="InterPro" id="IPR036397">
    <property type="entry name" value="RNaseH_sf"/>
</dbReference>
<dbReference type="Gene3D" id="3.30.70.270">
    <property type="match status" value="1"/>
</dbReference>
<keyword evidence="4" id="KW-1185">Reference proteome</keyword>
<keyword evidence="1" id="KW-0175">Coiled coil</keyword>
<evidence type="ECO:0000256" key="1">
    <source>
        <dbReference type="SAM" id="Coils"/>
    </source>
</evidence>
<dbReference type="AlphaFoldDB" id="A0AB32TSU1"/>